<reference evidence="3" key="1">
    <citation type="submission" date="2022-11" db="UniProtKB">
        <authorList>
            <consortium name="WormBaseParasite"/>
        </authorList>
    </citation>
    <scope>IDENTIFICATION</scope>
</reference>
<name>A0A915N318_MELJA</name>
<dbReference type="Proteomes" id="UP000887561">
    <property type="component" value="Unplaced"/>
</dbReference>
<dbReference type="WBParaSite" id="scaffold6400_cov203.g10807">
    <property type="protein sequence ID" value="scaffold6400_cov203.g10807"/>
    <property type="gene ID" value="scaffold6400_cov203.g10807"/>
</dbReference>
<accession>A0A915N318</accession>
<feature type="region of interest" description="Disordered" evidence="1">
    <location>
        <begin position="198"/>
        <end position="266"/>
    </location>
</feature>
<feature type="region of interest" description="Disordered" evidence="1">
    <location>
        <begin position="1"/>
        <end position="84"/>
    </location>
</feature>
<evidence type="ECO:0000313" key="3">
    <source>
        <dbReference type="WBParaSite" id="scaffold6400_cov203.g10807"/>
    </source>
</evidence>
<protein>
    <submittedName>
        <fullName evidence="3">Uncharacterized protein</fullName>
    </submittedName>
</protein>
<feature type="compositionally biased region" description="Basic and acidic residues" evidence="1">
    <location>
        <begin position="45"/>
        <end position="58"/>
    </location>
</feature>
<proteinExistence type="predicted"/>
<organism evidence="2 3">
    <name type="scientific">Meloidogyne javanica</name>
    <name type="common">Root-knot nematode worm</name>
    <dbReference type="NCBI Taxonomy" id="6303"/>
    <lineage>
        <taxon>Eukaryota</taxon>
        <taxon>Metazoa</taxon>
        <taxon>Ecdysozoa</taxon>
        <taxon>Nematoda</taxon>
        <taxon>Chromadorea</taxon>
        <taxon>Rhabditida</taxon>
        <taxon>Tylenchina</taxon>
        <taxon>Tylenchomorpha</taxon>
        <taxon>Tylenchoidea</taxon>
        <taxon>Meloidogynidae</taxon>
        <taxon>Meloidogyninae</taxon>
        <taxon>Meloidogyne</taxon>
        <taxon>Meloidogyne incognita group</taxon>
    </lineage>
</organism>
<dbReference type="AlphaFoldDB" id="A0A915N318"/>
<feature type="compositionally biased region" description="Low complexity" evidence="1">
    <location>
        <begin position="23"/>
        <end position="38"/>
    </location>
</feature>
<feature type="compositionally biased region" description="Polar residues" evidence="1">
    <location>
        <begin position="209"/>
        <end position="264"/>
    </location>
</feature>
<evidence type="ECO:0000313" key="2">
    <source>
        <dbReference type="Proteomes" id="UP000887561"/>
    </source>
</evidence>
<evidence type="ECO:0000256" key="1">
    <source>
        <dbReference type="SAM" id="MobiDB-lite"/>
    </source>
</evidence>
<keyword evidence="2" id="KW-1185">Reference proteome</keyword>
<sequence length="292" mass="31751">MTLTLFEENNGRVLSLKKKDNVKSQGGPSSQNSNGKGPKNSSTIKKPESHKKSAKEVESDYGSDSEGSDFGGSESDDEPPMQTKHAIVPVPPVMMHPPIRPHNPPQQKPPNMHNNGIRGGINNPNVGAIPPPQYNPQLGGHSQVGGNNDLISHNGPYPGYGLHPQDPSMLNNHGFASDAAPPKNQAVARSSSMRILNRSVPPNMRDGMKQTSIGTSRQIRPTKKQPSGANIEPVTTNMPVGRNNANSRGTHNSTRQINPPTMQANVPVRNPGMFAIWWKQQLEYPNERSTIW</sequence>